<keyword evidence="4 7" id="KW-0812">Transmembrane</keyword>
<evidence type="ECO:0000256" key="4">
    <source>
        <dbReference type="ARBA" id="ARBA00022692"/>
    </source>
</evidence>
<sequence>MPTLTAHHPSQGIVRLNFDAPSVEEAVRLAESQGYRVVSSGGFALPSFRFTRPKRFPLTLFSQELLSLLDAGLPLLEGIEILARKERDSTTREIYTSLSRQLYEGKSLSHALQAHPTAFPALYIATLRASEKTSDLKSALSRYLVYREQLDGVKKKVLSAAIYPVFLIVVGLAVILFLLGYVIPRFSRVYEEMGDDIPMMSRLLMQWGKYFETHGSVIVLGMGCVLAGVAYALTRPATRDWLWQRLWQIPTVGEQLKLYQLTRFYRTLGMLLRGGVPLVSAMDMTRGLLIQPSMEASLNAARLRISEGQGIADSLTHCQLTTDVAEGMLKVGEKSGNLGEMMERIAKFYDEAIARWVEWFTRLFEPILMMVIGAVIGGIVLLMYLPIFELAGSIQ</sequence>
<evidence type="ECO:0000256" key="3">
    <source>
        <dbReference type="ARBA" id="ARBA00022475"/>
    </source>
</evidence>
<dbReference type="GO" id="GO:0005886">
    <property type="term" value="C:plasma membrane"/>
    <property type="evidence" value="ECO:0007669"/>
    <property type="project" value="UniProtKB-SubCell"/>
</dbReference>
<dbReference type="Pfam" id="PF00482">
    <property type="entry name" value="T2SSF"/>
    <property type="match status" value="2"/>
</dbReference>
<evidence type="ECO:0000256" key="2">
    <source>
        <dbReference type="ARBA" id="ARBA00005745"/>
    </source>
</evidence>
<keyword evidence="3" id="KW-1003">Cell membrane</keyword>
<dbReference type="InterPro" id="IPR018076">
    <property type="entry name" value="T2SS_GspF_dom"/>
</dbReference>
<dbReference type="InterPro" id="IPR003004">
    <property type="entry name" value="GspF/PilC"/>
</dbReference>
<dbReference type="Gene3D" id="1.20.81.30">
    <property type="entry name" value="Type II secretion system (T2SS), domain F"/>
    <property type="match status" value="2"/>
</dbReference>
<evidence type="ECO:0000256" key="1">
    <source>
        <dbReference type="ARBA" id="ARBA00004651"/>
    </source>
</evidence>
<dbReference type="STRING" id="1188319.OYT1_01416"/>
<feature type="transmembrane region" description="Helical" evidence="7">
    <location>
        <begin position="213"/>
        <end position="233"/>
    </location>
</feature>
<dbReference type="InterPro" id="IPR042094">
    <property type="entry name" value="T2SS_GspF_sf"/>
</dbReference>
<feature type="transmembrane region" description="Helical" evidence="7">
    <location>
        <begin position="157"/>
        <end position="183"/>
    </location>
</feature>
<reference evidence="9 10" key="1">
    <citation type="submission" date="2018-06" db="EMBL/GenBank/DDBJ databases">
        <title>OYT1 Genome Sequencing.</title>
        <authorList>
            <person name="Kato S."/>
            <person name="Itoh T."/>
            <person name="Ohkuma M."/>
        </authorList>
    </citation>
    <scope>NUCLEOTIDE SEQUENCE [LARGE SCALE GENOMIC DNA]</scope>
    <source>
        <strain evidence="9 10">OYT1</strain>
    </source>
</reference>
<proteinExistence type="inferred from homology"/>
<dbReference type="KEGG" id="fam:OYT1_ch2451"/>
<feature type="domain" description="Type II secretion system protein GspF" evidence="8">
    <location>
        <begin position="264"/>
        <end position="386"/>
    </location>
</feature>
<protein>
    <submittedName>
        <fullName evidence="9">Type II secretion system protein F</fullName>
    </submittedName>
</protein>
<feature type="domain" description="Type II secretion system protein GspF" evidence="8">
    <location>
        <begin position="61"/>
        <end position="184"/>
    </location>
</feature>
<dbReference type="PRINTS" id="PR00812">
    <property type="entry name" value="BCTERIALGSPF"/>
</dbReference>
<dbReference type="AlphaFoldDB" id="A0A2Z6GFF6"/>
<name>A0A2Z6GFF6_9PROT</name>
<dbReference type="RefSeq" id="WP_062626603.1">
    <property type="nucleotide sequence ID" value="NZ_AP018738.1"/>
</dbReference>
<organism evidence="9 10">
    <name type="scientific">Ferriphaselus amnicola</name>
    <dbReference type="NCBI Taxonomy" id="1188319"/>
    <lineage>
        <taxon>Bacteria</taxon>
        <taxon>Pseudomonadati</taxon>
        <taxon>Pseudomonadota</taxon>
        <taxon>Betaproteobacteria</taxon>
        <taxon>Nitrosomonadales</taxon>
        <taxon>Gallionellaceae</taxon>
        <taxon>Ferriphaselus</taxon>
    </lineage>
</organism>
<gene>
    <name evidence="9" type="ORF">OYT1_ch2451</name>
</gene>
<dbReference type="Proteomes" id="UP000033070">
    <property type="component" value="Chromosome"/>
</dbReference>
<feature type="transmembrane region" description="Helical" evidence="7">
    <location>
        <begin position="367"/>
        <end position="387"/>
    </location>
</feature>
<evidence type="ECO:0000313" key="9">
    <source>
        <dbReference type="EMBL" id="BBE51964.1"/>
    </source>
</evidence>
<evidence type="ECO:0000256" key="6">
    <source>
        <dbReference type="ARBA" id="ARBA00023136"/>
    </source>
</evidence>
<evidence type="ECO:0000259" key="8">
    <source>
        <dbReference type="Pfam" id="PF00482"/>
    </source>
</evidence>
<evidence type="ECO:0000313" key="10">
    <source>
        <dbReference type="Proteomes" id="UP000033070"/>
    </source>
</evidence>
<dbReference type="PANTHER" id="PTHR30012">
    <property type="entry name" value="GENERAL SECRETION PATHWAY PROTEIN"/>
    <property type="match status" value="1"/>
</dbReference>
<dbReference type="OrthoDB" id="9805682at2"/>
<keyword evidence="10" id="KW-1185">Reference proteome</keyword>
<comment type="similarity">
    <text evidence="2">Belongs to the GSP F family.</text>
</comment>
<accession>A0A2Z6GFF6</accession>
<dbReference type="EMBL" id="AP018738">
    <property type="protein sequence ID" value="BBE51964.1"/>
    <property type="molecule type" value="Genomic_DNA"/>
</dbReference>
<keyword evidence="5 7" id="KW-1133">Transmembrane helix</keyword>
<keyword evidence="6 7" id="KW-0472">Membrane</keyword>
<evidence type="ECO:0000256" key="7">
    <source>
        <dbReference type="SAM" id="Phobius"/>
    </source>
</evidence>
<evidence type="ECO:0000256" key="5">
    <source>
        <dbReference type="ARBA" id="ARBA00022989"/>
    </source>
</evidence>
<comment type="subcellular location">
    <subcellularLocation>
        <location evidence="1">Cell membrane</location>
        <topology evidence="1">Multi-pass membrane protein</topology>
    </subcellularLocation>
</comment>
<dbReference type="PANTHER" id="PTHR30012:SF0">
    <property type="entry name" value="TYPE II SECRETION SYSTEM PROTEIN F-RELATED"/>
    <property type="match status" value="1"/>
</dbReference>